<keyword evidence="2" id="KW-1133">Transmembrane helix</keyword>
<organism evidence="3 4">
    <name type="scientific">Comamonas serinivorans</name>
    <dbReference type="NCBI Taxonomy" id="1082851"/>
    <lineage>
        <taxon>Bacteria</taxon>
        <taxon>Pseudomonadati</taxon>
        <taxon>Pseudomonadota</taxon>
        <taxon>Betaproteobacteria</taxon>
        <taxon>Burkholderiales</taxon>
        <taxon>Comamonadaceae</taxon>
        <taxon>Comamonas</taxon>
    </lineage>
</organism>
<reference evidence="3 4" key="1">
    <citation type="submission" date="2017-05" db="EMBL/GenBank/DDBJ databases">
        <authorList>
            <person name="Song R."/>
            <person name="Chenine A.L."/>
            <person name="Ruprecht R.M."/>
        </authorList>
    </citation>
    <scope>NUCLEOTIDE SEQUENCE [LARGE SCALE GENOMIC DNA]</scope>
    <source>
        <strain evidence="3 4">DSM 26136</strain>
    </source>
</reference>
<keyword evidence="2" id="KW-0472">Membrane</keyword>
<evidence type="ECO:0000256" key="2">
    <source>
        <dbReference type="SAM" id="Phobius"/>
    </source>
</evidence>
<proteinExistence type="predicted"/>
<gene>
    <name evidence="3" type="ORF">CCO03_00020</name>
</gene>
<dbReference type="AlphaFoldDB" id="A0A1Y0EIK7"/>
<feature type="region of interest" description="Disordered" evidence="1">
    <location>
        <begin position="130"/>
        <end position="162"/>
    </location>
</feature>
<dbReference type="KEGG" id="cser:CCO03_00020"/>
<protein>
    <recommendedName>
        <fullName evidence="5">Glycerate kinase</fullName>
    </recommendedName>
</protein>
<dbReference type="Proteomes" id="UP000196138">
    <property type="component" value="Chromosome"/>
</dbReference>
<evidence type="ECO:0000256" key="1">
    <source>
        <dbReference type="SAM" id="MobiDB-lite"/>
    </source>
</evidence>
<dbReference type="EMBL" id="CP021455">
    <property type="protein sequence ID" value="ARU03288.1"/>
    <property type="molecule type" value="Genomic_DNA"/>
</dbReference>
<keyword evidence="4" id="KW-1185">Reference proteome</keyword>
<accession>A0A1Y0EIK7</accession>
<evidence type="ECO:0000313" key="3">
    <source>
        <dbReference type="EMBL" id="ARU03288.1"/>
    </source>
</evidence>
<evidence type="ECO:0008006" key="5">
    <source>
        <dbReference type="Google" id="ProtNLM"/>
    </source>
</evidence>
<dbReference type="OrthoDB" id="8907926at2"/>
<keyword evidence="2" id="KW-0812">Transmembrane</keyword>
<sequence>MRAMNLQRILVALGLAVLMVWSWQHYGLSGLLLTSGFAVMWLLLNVHRTLAVLRRTANMPVGYIGSAVMLNAKLKPQQTLLHVTALTSSLGQRESAADVQPEVYRWTDPGNSSVVATFQDGRLQSWELIRPPVQDEPAEAADASAASADLPPPATTSTPPQA</sequence>
<feature type="compositionally biased region" description="Low complexity" evidence="1">
    <location>
        <begin position="140"/>
        <end position="162"/>
    </location>
</feature>
<evidence type="ECO:0000313" key="4">
    <source>
        <dbReference type="Proteomes" id="UP000196138"/>
    </source>
</evidence>
<name>A0A1Y0EIK7_9BURK</name>
<feature type="transmembrane region" description="Helical" evidence="2">
    <location>
        <begin position="32"/>
        <end position="53"/>
    </location>
</feature>